<accession>A0AAD5VG45</accession>
<dbReference type="InterPro" id="IPR000182">
    <property type="entry name" value="GNAT_dom"/>
</dbReference>
<dbReference type="PANTHER" id="PTHR43617:SF38">
    <property type="entry name" value="N-ACETYLTRANSFERASE DOMAIN-CONTAINING PROTEIN"/>
    <property type="match status" value="1"/>
</dbReference>
<dbReference type="Proteomes" id="UP001212997">
    <property type="component" value="Unassembled WGS sequence"/>
</dbReference>
<feature type="domain" description="N-acetyltransferase" evidence="2">
    <location>
        <begin position="298"/>
        <end position="369"/>
    </location>
</feature>
<dbReference type="SUPFAM" id="SSF55729">
    <property type="entry name" value="Acyl-CoA N-acyltransferases (Nat)"/>
    <property type="match status" value="1"/>
</dbReference>
<keyword evidence="4" id="KW-1185">Reference proteome</keyword>
<evidence type="ECO:0000313" key="3">
    <source>
        <dbReference type="EMBL" id="KAJ3491456.1"/>
    </source>
</evidence>
<protein>
    <recommendedName>
        <fullName evidence="2">N-acetyltransferase domain-containing protein</fullName>
    </recommendedName>
</protein>
<sequence length="369" mass="40557">MAQPIPFIRRATQADSPALSKICLLTADAGQSGEHLHTMGELPGLMWAEPYVHVPSAVGFVIVDPSITPSPSTNISSSPTPNRFVSEQEHAQMIDKNTHHTAHAAGHTSETASGGDNEKSNEETSKSKAATTYAYARTGSESDGDGDGQGQIVGYILSAFDTRSYENEVEETWFPHLRVKYPNPDHFEFPNPPAHASLNPPSLELPPVVPEITRIPTRMPTTTPRGNAPTDTDSDAIVGGSIETTTKSSNSAPTAQTEETPLAKLTEADINYLRLIHHFPRTDPSILLFSPAHMHINILPAYQNKGWGRRLIGRLVDYLKRDKGLTAIWLGMDMRNDNARRFYEHLGFKPIDIAGVPKHILGLQFQDWM</sequence>
<dbReference type="InterPro" id="IPR050276">
    <property type="entry name" value="MshD_Acetyltransferase"/>
</dbReference>
<dbReference type="Pfam" id="PF00583">
    <property type="entry name" value="Acetyltransf_1"/>
    <property type="match status" value="1"/>
</dbReference>
<name>A0AAD5VG45_9APHY</name>
<evidence type="ECO:0000313" key="4">
    <source>
        <dbReference type="Proteomes" id="UP001212997"/>
    </source>
</evidence>
<feature type="compositionally biased region" description="Low complexity" evidence="1">
    <location>
        <begin position="103"/>
        <end position="112"/>
    </location>
</feature>
<evidence type="ECO:0000259" key="2">
    <source>
        <dbReference type="PROSITE" id="PS51186"/>
    </source>
</evidence>
<comment type="caution">
    <text evidence="3">The sequence shown here is derived from an EMBL/GenBank/DDBJ whole genome shotgun (WGS) entry which is preliminary data.</text>
</comment>
<dbReference type="AlphaFoldDB" id="A0AAD5VG45"/>
<dbReference type="InterPro" id="IPR016181">
    <property type="entry name" value="Acyl_CoA_acyltransferase"/>
</dbReference>
<dbReference type="CDD" id="cd04301">
    <property type="entry name" value="NAT_SF"/>
    <property type="match status" value="1"/>
</dbReference>
<feature type="region of interest" description="Disordered" evidence="1">
    <location>
        <begin position="217"/>
        <end position="236"/>
    </location>
</feature>
<dbReference type="Gene3D" id="3.40.630.30">
    <property type="match status" value="2"/>
</dbReference>
<feature type="compositionally biased region" description="Basic and acidic residues" evidence="1">
    <location>
        <begin position="116"/>
        <end position="126"/>
    </location>
</feature>
<dbReference type="PANTHER" id="PTHR43617">
    <property type="entry name" value="L-AMINO ACID N-ACETYLTRANSFERASE"/>
    <property type="match status" value="1"/>
</dbReference>
<organism evidence="3 4">
    <name type="scientific">Meripilus lineatus</name>
    <dbReference type="NCBI Taxonomy" id="2056292"/>
    <lineage>
        <taxon>Eukaryota</taxon>
        <taxon>Fungi</taxon>
        <taxon>Dikarya</taxon>
        <taxon>Basidiomycota</taxon>
        <taxon>Agaricomycotina</taxon>
        <taxon>Agaricomycetes</taxon>
        <taxon>Polyporales</taxon>
        <taxon>Meripilaceae</taxon>
        <taxon>Meripilus</taxon>
    </lineage>
</organism>
<feature type="region of interest" description="Disordered" evidence="1">
    <location>
        <begin position="99"/>
        <end position="128"/>
    </location>
</feature>
<dbReference type="PROSITE" id="PS51186">
    <property type="entry name" value="GNAT"/>
    <property type="match status" value="1"/>
</dbReference>
<evidence type="ECO:0000256" key="1">
    <source>
        <dbReference type="SAM" id="MobiDB-lite"/>
    </source>
</evidence>
<gene>
    <name evidence="3" type="ORF">NLI96_g696</name>
</gene>
<dbReference type="GO" id="GO:0016747">
    <property type="term" value="F:acyltransferase activity, transferring groups other than amino-acyl groups"/>
    <property type="evidence" value="ECO:0007669"/>
    <property type="project" value="InterPro"/>
</dbReference>
<reference evidence="3" key="1">
    <citation type="submission" date="2022-07" db="EMBL/GenBank/DDBJ databases">
        <title>Genome Sequence of Physisporinus lineatus.</title>
        <authorList>
            <person name="Buettner E."/>
        </authorList>
    </citation>
    <scope>NUCLEOTIDE SEQUENCE</scope>
    <source>
        <strain evidence="3">VT162</strain>
    </source>
</reference>
<proteinExistence type="predicted"/>
<dbReference type="EMBL" id="JANAWD010000012">
    <property type="protein sequence ID" value="KAJ3491456.1"/>
    <property type="molecule type" value="Genomic_DNA"/>
</dbReference>